<dbReference type="AlphaFoldDB" id="A0A672QPW2"/>
<dbReference type="SUPFAM" id="SSF48403">
    <property type="entry name" value="Ankyrin repeat"/>
    <property type="match status" value="1"/>
</dbReference>
<feature type="region of interest" description="Disordered" evidence="1">
    <location>
        <begin position="258"/>
        <end position="281"/>
    </location>
</feature>
<dbReference type="OMA" id="TMCWLAS"/>
<dbReference type="Gene3D" id="1.20.5.190">
    <property type="match status" value="1"/>
</dbReference>
<feature type="compositionally biased region" description="Low complexity" evidence="1">
    <location>
        <begin position="193"/>
        <end position="219"/>
    </location>
</feature>
<proteinExistence type="predicted"/>
<dbReference type="PANTHER" id="PTHR23335:SF11">
    <property type="entry name" value="CALMODULIN-BINDING TRANSCRIPTION ACTIVATOR 1"/>
    <property type="match status" value="1"/>
</dbReference>
<dbReference type="Pfam" id="PF00612">
    <property type="entry name" value="IQ"/>
    <property type="match status" value="1"/>
</dbReference>
<dbReference type="FunFam" id="1.20.5.190:FF:000038">
    <property type="entry name" value="calmodulin-binding transcription activator 1 isoform X2"/>
    <property type="match status" value="1"/>
</dbReference>
<sequence length="649" mass="73315">MSILERLEQMERRMAEMAGQQQQGCGGTAGTGGGGGDGGANSQSQCISGQAGSSFESRVVVVCEKMMNRACWAKSKHLIHSKTFRGMTLLHLAAGQGYATLIQTLIKWRTKHADSIDLELEVDPLNVDHFSCTPLMWACALGHLEAAVVLYKWDRRALAIPDSLGRLPLFIARSRGHTKLAECLEQLQREEQQQQQTPSSLPPTSNLRRPRSEPSSYYSNECQRDLPLAKKHKPNPEFVQGQLDKHMSVSLNIEQQTHKLSTSPKALPSTPSSPDKSVSEEGLGTVGILQAKMASYRGGHKWGTREVLRKSSISGTGKEKLASRLRQRGEPLSMLGMVEREMVDTEILSYKEDLENQNCLSHMEDLQANMMSLAEHIIEATPERIKREHFPTMESVPLDNSGLTNTMCWLASYLGDVEHLPIYSEPLTPPSNPSLSPGNSPMREGPFEKPTLPAPSEWSEFLRASNSKVERELAQLTLSDPEQRELYEAARLVQTAFRKYKGRPLREQQEVATSVIQRCYRKYKQLTWIALKYALYKKMTQAAILIQSKFRSYHEQKKFQQSRRAAVLIQQCYRSYRKFGRLRPHRRAATAAKVQHKLRSSLLTKRQDQAARKIMRFLRHCRHRYSPTATLLPTGHAIHPLPGTLLIQM</sequence>
<evidence type="ECO:0000313" key="3">
    <source>
        <dbReference type="Proteomes" id="UP000472262"/>
    </source>
</evidence>
<dbReference type="InParanoid" id="A0A672QPW2"/>
<keyword evidence="3" id="KW-1185">Reference proteome</keyword>
<feature type="region of interest" description="Disordered" evidence="1">
    <location>
        <begin position="16"/>
        <end position="43"/>
    </location>
</feature>
<dbReference type="FunFam" id="1.25.40.20:FF:000165">
    <property type="entry name" value="calmodulin-binding transcription activator 1 isoform X2"/>
    <property type="match status" value="1"/>
</dbReference>
<feature type="compositionally biased region" description="Gly residues" evidence="1">
    <location>
        <begin position="24"/>
        <end position="39"/>
    </location>
</feature>
<dbReference type="SUPFAM" id="SSF52540">
    <property type="entry name" value="P-loop containing nucleoside triphosphate hydrolases"/>
    <property type="match status" value="1"/>
</dbReference>
<dbReference type="Pfam" id="PF12796">
    <property type="entry name" value="Ank_2"/>
    <property type="match status" value="1"/>
</dbReference>
<dbReference type="InterPro" id="IPR036770">
    <property type="entry name" value="Ankyrin_rpt-contain_sf"/>
</dbReference>
<evidence type="ECO:0000313" key="2">
    <source>
        <dbReference type="Ensembl" id="ENSSGRP00000078066.1"/>
    </source>
</evidence>
<dbReference type="InterPro" id="IPR027417">
    <property type="entry name" value="P-loop_NTPase"/>
</dbReference>
<reference evidence="2" key="2">
    <citation type="submission" date="2025-09" db="UniProtKB">
        <authorList>
            <consortium name="Ensembl"/>
        </authorList>
    </citation>
    <scope>IDENTIFICATION</scope>
</reference>
<evidence type="ECO:0000256" key="1">
    <source>
        <dbReference type="SAM" id="MobiDB-lite"/>
    </source>
</evidence>
<dbReference type="GO" id="GO:0005634">
    <property type="term" value="C:nucleus"/>
    <property type="evidence" value="ECO:0007669"/>
    <property type="project" value="TreeGrafter"/>
</dbReference>
<name>A0A672QPW2_SINGR</name>
<organism evidence="2 3">
    <name type="scientific">Sinocyclocheilus grahami</name>
    <name type="common">Dianchi golden-line fish</name>
    <name type="synonym">Barbus grahami</name>
    <dbReference type="NCBI Taxonomy" id="75366"/>
    <lineage>
        <taxon>Eukaryota</taxon>
        <taxon>Metazoa</taxon>
        <taxon>Chordata</taxon>
        <taxon>Craniata</taxon>
        <taxon>Vertebrata</taxon>
        <taxon>Euteleostomi</taxon>
        <taxon>Actinopterygii</taxon>
        <taxon>Neopterygii</taxon>
        <taxon>Teleostei</taxon>
        <taxon>Ostariophysi</taxon>
        <taxon>Cypriniformes</taxon>
        <taxon>Cyprinidae</taxon>
        <taxon>Cyprininae</taxon>
        <taxon>Sinocyclocheilus</taxon>
    </lineage>
</organism>
<feature type="compositionally biased region" description="Polar residues" evidence="1">
    <location>
        <begin position="258"/>
        <end position="276"/>
    </location>
</feature>
<protein>
    <submittedName>
        <fullName evidence="2">Calmodulin binding transcription activator 1a</fullName>
    </submittedName>
</protein>
<dbReference type="InterPro" id="IPR002110">
    <property type="entry name" value="Ankyrin_rpt"/>
</dbReference>
<dbReference type="Ensembl" id="ENSSGRT00000083118.1">
    <property type="protein sequence ID" value="ENSSGRP00000078066.1"/>
    <property type="gene ID" value="ENSSGRG00000039533.1"/>
</dbReference>
<dbReference type="InterPro" id="IPR000048">
    <property type="entry name" value="IQ_motif_EF-hand-BS"/>
</dbReference>
<dbReference type="GO" id="GO:0003690">
    <property type="term" value="F:double-stranded DNA binding"/>
    <property type="evidence" value="ECO:0007669"/>
    <property type="project" value="TreeGrafter"/>
</dbReference>
<accession>A0A672QPW2</accession>
<dbReference type="Proteomes" id="UP000472262">
    <property type="component" value="Unassembled WGS sequence"/>
</dbReference>
<reference evidence="2" key="1">
    <citation type="submission" date="2025-08" db="UniProtKB">
        <authorList>
            <consortium name="Ensembl"/>
        </authorList>
    </citation>
    <scope>IDENTIFICATION</scope>
</reference>
<dbReference type="PROSITE" id="PS50096">
    <property type="entry name" value="IQ"/>
    <property type="match status" value="1"/>
</dbReference>
<feature type="region of interest" description="Disordered" evidence="1">
    <location>
        <begin position="188"/>
        <end position="221"/>
    </location>
</feature>
<dbReference type="GO" id="GO:0003712">
    <property type="term" value="F:transcription coregulator activity"/>
    <property type="evidence" value="ECO:0007669"/>
    <property type="project" value="TreeGrafter"/>
</dbReference>
<dbReference type="PANTHER" id="PTHR23335">
    <property type="entry name" value="CALMODULIN-BINDING TRANSCRIPTION ACTIVATOR CAMTA"/>
    <property type="match status" value="1"/>
</dbReference>
<dbReference type="GO" id="GO:0006357">
    <property type="term" value="P:regulation of transcription by RNA polymerase II"/>
    <property type="evidence" value="ECO:0007669"/>
    <property type="project" value="TreeGrafter"/>
</dbReference>
<feature type="region of interest" description="Disordered" evidence="1">
    <location>
        <begin position="428"/>
        <end position="447"/>
    </location>
</feature>
<dbReference type="Gene3D" id="1.25.40.20">
    <property type="entry name" value="Ankyrin repeat-containing domain"/>
    <property type="match status" value="1"/>
</dbReference>